<dbReference type="PANTHER" id="PTHR43293">
    <property type="entry name" value="ACETATE COA-TRANSFERASE YDIF"/>
    <property type="match status" value="1"/>
</dbReference>
<evidence type="ECO:0000313" key="5">
    <source>
        <dbReference type="EMBL" id="SHI17010.1"/>
    </source>
</evidence>
<dbReference type="PIRSF" id="PIRSF000858">
    <property type="entry name" value="SCOT-t"/>
    <property type="match status" value="1"/>
</dbReference>
<dbReference type="RefSeq" id="WP_073080631.1">
    <property type="nucleotide sequence ID" value="NZ_FQXV01000011.1"/>
</dbReference>
<dbReference type="Proteomes" id="UP000183995">
    <property type="component" value="Unassembled WGS sequence"/>
</dbReference>
<dbReference type="InterPro" id="IPR014388">
    <property type="entry name" value="3-oxoacid_CoA-transferase"/>
</dbReference>
<dbReference type="PANTHER" id="PTHR43293:SF1">
    <property type="entry name" value="ACETATE COA-TRANSFERASE YDIF"/>
    <property type="match status" value="1"/>
</dbReference>
<evidence type="ECO:0000256" key="1">
    <source>
        <dbReference type="ARBA" id="ARBA00007154"/>
    </source>
</evidence>
<dbReference type="SMART" id="SM00882">
    <property type="entry name" value="CoA_trans"/>
    <property type="match status" value="2"/>
</dbReference>
<comment type="similarity">
    <text evidence="1 3">Belongs to the 3-oxoacid CoA-transferase family.</text>
</comment>
<evidence type="ECO:0000313" key="6">
    <source>
        <dbReference type="Proteomes" id="UP000183995"/>
    </source>
</evidence>
<accession>A0A1M5YYI5</accession>
<evidence type="ECO:0000256" key="4">
    <source>
        <dbReference type="PIRSR" id="PIRSR000858-1"/>
    </source>
</evidence>
<name>A0A1M5YYI5_9FIRM</name>
<keyword evidence="2 3" id="KW-0808">Transferase</keyword>
<evidence type="ECO:0000256" key="3">
    <source>
        <dbReference type="PIRNR" id="PIRNR000858"/>
    </source>
</evidence>
<dbReference type="STRING" id="1123282.SAMN02745823_03000"/>
<protein>
    <submittedName>
        <fullName evidence="5">Propionate CoA-transferase</fullName>
    </submittedName>
</protein>
<feature type="active site" description="5-glutamyl coenzyme A thioester intermediate" evidence="4">
    <location>
        <position position="335"/>
    </location>
</feature>
<dbReference type="AlphaFoldDB" id="A0A1M5YYI5"/>
<dbReference type="OrthoDB" id="9805230at2"/>
<organism evidence="5 6">
    <name type="scientific">Sporobacter termitidis DSM 10068</name>
    <dbReference type="NCBI Taxonomy" id="1123282"/>
    <lineage>
        <taxon>Bacteria</taxon>
        <taxon>Bacillati</taxon>
        <taxon>Bacillota</taxon>
        <taxon>Clostridia</taxon>
        <taxon>Eubacteriales</taxon>
        <taxon>Oscillospiraceae</taxon>
        <taxon>Sporobacter</taxon>
    </lineage>
</organism>
<keyword evidence="6" id="KW-1185">Reference proteome</keyword>
<dbReference type="EMBL" id="FQXV01000011">
    <property type="protein sequence ID" value="SHI17010.1"/>
    <property type="molecule type" value="Genomic_DNA"/>
</dbReference>
<evidence type="ECO:0000256" key="2">
    <source>
        <dbReference type="ARBA" id="ARBA00022679"/>
    </source>
</evidence>
<gene>
    <name evidence="5" type="ORF">SAMN02745823_03000</name>
</gene>
<dbReference type="Pfam" id="PF01144">
    <property type="entry name" value="CoA_trans"/>
    <property type="match status" value="1"/>
</dbReference>
<dbReference type="InterPro" id="IPR037171">
    <property type="entry name" value="NagB/RpiA_transferase-like"/>
</dbReference>
<proteinExistence type="inferred from homology"/>
<sequence>MPKFVSLEEAVSHVQDSVALIVGGFGSYGSPEELLEGLAARYEETGHPKNITAICGISPGDKTESTEPLKGFNIGLNRLRAEGLVDTVMVGNLTDARAIAKAVGDNKIAGYLPPMGVMVNLFRAVAGGRPGLVTRVGLGTFADPRHEGCAVNDRAREKGAIVELMEIDGQEYLFYKGFKPNVCFIRATYADEDGNLSMDHEGLTGAELEIAVATHNNGGIVIAQVEEIVRRGTLHAKNVRIHGKLVDYVVKAQNPDNHRQCYATAKYRPELTGEIRTVAGAVKPLKLSLRKVIARRAAMELRSDVIINVGSGIPSGIGSVAAEEGLGKGMTMSVESGPMGGTIQEGLSFPGVANPEVIFSQTDTIDMYDGGVLDMTFLGAAEIDEKGNVNVSKFAGRCIGAGGFIDISQNTKKVFFMGNFTAGETQIDLTGGGLKIVGDGPNAKFVKEVQQITFSGEYAVKNGQEVMYITERAVFRLTKDGLVLTEIAPGVDLEKDVLGRMEFAPIVSPELKTMDPRLFGEAKMGLAPNSGRN</sequence>
<dbReference type="SUPFAM" id="SSF100950">
    <property type="entry name" value="NagB/RpiA/CoA transferase-like"/>
    <property type="match status" value="2"/>
</dbReference>
<reference evidence="5 6" key="1">
    <citation type="submission" date="2016-11" db="EMBL/GenBank/DDBJ databases">
        <authorList>
            <person name="Jaros S."/>
            <person name="Januszkiewicz K."/>
            <person name="Wedrychowicz H."/>
        </authorList>
    </citation>
    <scope>NUCLEOTIDE SEQUENCE [LARGE SCALE GENOMIC DNA]</scope>
    <source>
        <strain evidence="5 6">DSM 10068</strain>
    </source>
</reference>
<dbReference type="GO" id="GO:0046952">
    <property type="term" value="P:ketone body catabolic process"/>
    <property type="evidence" value="ECO:0007669"/>
    <property type="project" value="InterPro"/>
</dbReference>
<dbReference type="InterPro" id="IPR004165">
    <property type="entry name" value="CoA_trans_fam_I"/>
</dbReference>
<dbReference type="GO" id="GO:0008410">
    <property type="term" value="F:CoA-transferase activity"/>
    <property type="evidence" value="ECO:0007669"/>
    <property type="project" value="InterPro"/>
</dbReference>
<dbReference type="Gene3D" id="3.40.1080.10">
    <property type="entry name" value="Glutaconate Coenzyme A-transferase"/>
    <property type="match status" value="2"/>
</dbReference>